<feature type="transmembrane region" description="Helical" evidence="1">
    <location>
        <begin position="140"/>
        <end position="159"/>
    </location>
</feature>
<feature type="transmembrane region" description="Helical" evidence="1">
    <location>
        <begin position="70"/>
        <end position="96"/>
    </location>
</feature>
<evidence type="ECO:0000256" key="1">
    <source>
        <dbReference type="SAM" id="Phobius"/>
    </source>
</evidence>
<proteinExistence type="predicted"/>
<name>A0A9X0R0Y7_9PROT</name>
<comment type="caution">
    <text evidence="2">The sequence shown here is derived from an EMBL/GenBank/DDBJ whole genome shotgun (WGS) entry which is preliminary data.</text>
</comment>
<dbReference type="Proteomes" id="UP000600101">
    <property type="component" value="Unassembled WGS sequence"/>
</dbReference>
<gene>
    <name evidence="2" type="ORF">H7965_19620</name>
</gene>
<feature type="transmembrane region" description="Helical" evidence="1">
    <location>
        <begin position="165"/>
        <end position="186"/>
    </location>
</feature>
<protein>
    <recommendedName>
        <fullName evidence="4">EamA domain-containing protein</fullName>
    </recommendedName>
</protein>
<evidence type="ECO:0000313" key="3">
    <source>
        <dbReference type="Proteomes" id="UP000600101"/>
    </source>
</evidence>
<keyword evidence="3" id="KW-1185">Reference proteome</keyword>
<reference evidence="2" key="1">
    <citation type="submission" date="2020-08" db="EMBL/GenBank/DDBJ databases">
        <authorList>
            <person name="Hu Y."/>
            <person name="Nguyen S.V."/>
            <person name="Li F."/>
            <person name="Fanning S."/>
        </authorList>
    </citation>
    <scope>NUCLEOTIDE SEQUENCE</scope>
    <source>
        <strain evidence="2">SYSU D8009</strain>
    </source>
</reference>
<dbReference type="EMBL" id="JACOMF010000030">
    <property type="protein sequence ID" value="MBC4017521.1"/>
    <property type="molecule type" value="Genomic_DNA"/>
</dbReference>
<keyword evidence="1" id="KW-1133">Transmembrane helix</keyword>
<evidence type="ECO:0008006" key="4">
    <source>
        <dbReference type="Google" id="ProtNLM"/>
    </source>
</evidence>
<organism evidence="2 3">
    <name type="scientific">Siccirubricoccus deserti</name>
    <dbReference type="NCBI Taxonomy" id="2013562"/>
    <lineage>
        <taxon>Bacteria</taxon>
        <taxon>Pseudomonadati</taxon>
        <taxon>Pseudomonadota</taxon>
        <taxon>Alphaproteobacteria</taxon>
        <taxon>Acetobacterales</taxon>
        <taxon>Roseomonadaceae</taxon>
        <taxon>Siccirubricoccus</taxon>
    </lineage>
</organism>
<feature type="transmembrane region" description="Helical" evidence="1">
    <location>
        <begin position="41"/>
        <end position="58"/>
    </location>
</feature>
<dbReference type="SUPFAM" id="SSF103481">
    <property type="entry name" value="Multidrug resistance efflux transporter EmrE"/>
    <property type="match status" value="1"/>
</dbReference>
<keyword evidence="1" id="KW-0812">Transmembrane</keyword>
<accession>A0A9X0R0Y7</accession>
<feature type="transmembrane region" description="Helical" evidence="1">
    <location>
        <begin position="108"/>
        <end position="128"/>
    </location>
</feature>
<dbReference type="InterPro" id="IPR037185">
    <property type="entry name" value="EmrE-like"/>
</dbReference>
<evidence type="ECO:0000313" key="2">
    <source>
        <dbReference type="EMBL" id="MBC4017521.1"/>
    </source>
</evidence>
<keyword evidence="1" id="KW-0472">Membrane</keyword>
<dbReference type="AlphaFoldDB" id="A0A9X0R0Y7"/>
<sequence length="189" mass="19890">MRRERLVGWLCAGLLLVIWVGFHLMSRLTASQALTPWDVAALRYGGSFVAVLPLLAWRGLPRIAPARLPVLLVSAGFGFPLMAGAAPLYLPVWWLALPSAMAEAPWRVVLIQGLFHGLGASVIAMLLCTRAVAAIGPGPTTMVGAVVPALAALIAWPLLGEALPPLGLVAVLLVSAGMLLGVLWPARSR</sequence>